<gene>
    <name evidence="1" type="ORF">FKW44_010587</name>
</gene>
<reference evidence="2" key="1">
    <citation type="submission" date="2021-01" db="EMBL/GenBank/DDBJ databases">
        <title>Caligus Genome Assembly.</title>
        <authorList>
            <person name="Gallardo-Escarate C."/>
        </authorList>
    </citation>
    <scope>NUCLEOTIDE SEQUENCE [LARGE SCALE GENOMIC DNA]</scope>
</reference>
<evidence type="ECO:0000313" key="1">
    <source>
        <dbReference type="EMBL" id="QQP49800.1"/>
    </source>
</evidence>
<dbReference type="EMBL" id="CP045896">
    <property type="protein sequence ID" value="QQP49800.1"/>
    <property type="molecule type" value="Genomic_DNA"/>
</dbReference>
<keyword evidence="2" id="KW-1185">Reference proteome</keyword>
<sequence length="91" mass="10291">MLKSSIFQIFLEPSPLSGMKPIAVPRDRERRFLFSAWREATSHSAMLEGGYCRPRPVDGLSSDSCHNLKNCLKIEVSPPSTTLSIYKYKTN</sequence>
<proteinExistence type="predicted"/>
<dbReference type="Proteomes" id="UP000595437">
    <property type="component" value="Chromosome 7"/>
</dbReference>
<accession>A0A7T8HHT9</accession>
<protein>
    <submittedName>
        <fullName evidence="1">Uncharacterized protein</fullName>
    </submittedName>
</protein>
<dbReference type="AlphaFoldDB" id="A0A7T8HHT9"/>
<evidence type="ECO:0000313" key="2">
    <source>
        <dbReference type="Proteomes" id="UP000595437"/>
    </source>
</evidence>
<organism evidence="1 2">
    <name type="scientific">Caligus rogercresseyi</name>
    <name type="common">Sea louse</name>
    <dbReference type="NCBI Taxonomy" id="217165"/>
    <lineage>
        <taxon>Eukaryota</taxon>
        <taxon>Metazoa</taxon>
        <taxon>Ecdysozoa</taxon>
        <taxon>Arthropoda</taxon>
        <taxon>Crustacea</taxon>
        <taxon>Multicrustacea</taxon>
        <taxon>Hexanauplia</taxon>
        <taxon>Copepoda</taxon>
        <taxon>Siphonostomatoida</taxon>
        <taxon>Caligidae</taxon>
        <taxon>Caligus</taxon>
    </lineage>
</organism>
<name>A0A7T8HHT9_CALRO</name>